<proteinExistence type="predicted"/>
<evidence type="ECO:0000313" key="1">
    <source>
        <dbReference type="EMBL" id="MBY28785.1"/>
    </source>
</evidence>
<dbReference type="EMBL" id="GGMR01016166">
    <property type="protein sequence ID" value="MBY28785.1"/>
    <property type="molecule type" value="Transcribed_RNA"/>
</dbReference>
<sequence>MVAKSRRWDETLRRIRRRLANDRSSFHKLPMPRAGELAHRRSCAGKIRAHVHTHTHTHTQTLKQSSAFGNKFSRGPTVTRITAWAFRARGHDTLSTNVLGLLPIGSRSSIFPRYADSRCTVADGRFAGSEKRL</sequence>
<protein>
    <submittedName>
        <fullName evidence="1">Uncharacterized protein</fullName>
    </submittedName>
</protein>
<accession>A0A2S2PH83</accession>
<dbReference type="AlphaFoldDB" id="A0A2S2PH83"/>
<reference evidence="1" key="1">
    <citation type="submission" date="2018-04" db="EMBL/GenBank/DDBJ databases">
        <title>Transcriptome of Schizaphis graminum biotype I.</title>
        <authorList>
            <person name="Scully E.D."/>
            <person name="Geib S.M."/>
            <person name="Palmer N.A."/>
            <person name="Koch K."/>
            <person name="Bradshaw J."/>
            <person name="Heng-Moss T."/>
            <person name="Sarath G."/>
        </authorList>
    </citation>
    <scope>NUCLEOTIDE SEQUENCE</scope>
</reference>
<name>A0A2S2PH83_SCHGA</name>
<organism evidence="1">
    <name type="scientific">Schizaphis graminum</name>
    <name type="common">Green bug aphid</name>
    <dbReference type="NCBI Taxonomy" id="13262"/>
    <lineage>
        <taxon>Eukaryota</taxon>
        <taxon>Metazoa</taxon>
        <taxon>Ecdysozoa</taxon>
        <taxon>Arthropoda</taxon>
        <taxon>Hexapoda</taxon>
        <taxon>Insecta</taxon>
        <taxon>Pterygota</taxon>
        <taxon>Neoptera</taxon>
        <taxon>Paraneoptera</taxon>
        <taxon>Hemiptera</taxon>
        <taxon>Sternorrhyncha</taxon>
        <taxon>Aphidomorpha</taxon>
        <taxon>Aphidoidea</taxon>
        <taxon>Aphididae</taxon>
        <taxon>Aphidini</taxon>
        <taxon>Schizaphis</taxon>
    </lineage>
</organism>
<gene>
    <name evidence="1" type="ORF">g.1591</name>
</gene>